<comment type="similarity">
    <text evidence="1">Belongs to the P-Pant transferase superfamily. Gsp/Sfp/HetI/AcpT family.</text>
</comment>
<dbReference type="PANTHER" id="PTHR12215">
    <property type="entry name" value="PHOSPHOPANTETHEINE TRANSFERASE"/>
    <property type="match status" value="1"/>
</dbReference>
<evidence type="ECO:0000313" key="4">
    <source>
        <dbReference type="EMBL" id="PQD97179.1"/>
    </source>
</evidence>
<evidence type="ECO:0000313" key="5">
    <source>
        <dbReference type="Proteomes" id="UP000239663"/>
    </source>
</evidence>
<keyword evidence="2" id="KW-0808">Transferase</keyword>
<keyword evidence="5" id="KW-1185">Reference proteome</keyword>
<dbReference type="GO" id="GO:0005829">
    <property type="term" value="C:cytosol"/>
    <property type="evidence" value="ECO:0007669"/>
    <property type="project" value="TreeGrafter"/>
</dbReference>
<dbReference type="AlphaFoldDB" id="A0A2S7N560"/>
<dbReference type="EMBL" id="PKOZ01000001">
    <property type="protein sequence ID" value="PQD97179.1"/>
    <property type="molecule type" value="Genomic_DNA"/>
</dbReference>
<dbReference type="OrthoDB" id="9808281at2"/>
<dbReference type="GO" id="GO:0000287">
    <property type="term" value="F:magnesium ion binding"/>
    <property type="evidence" value="ECO:0007669"/>
    <property type="project" value="InterPro"/>
</dbReference>
<dbReference type="GO" id="GO:0008897">
    <property type="term" value="F:holo-[acyl-carrier-protein] synthase activity"/>
    <property type="evidence" value="ECO:0007669"/>
    <property type="project" value="InterPro"/>
</dbReference>
<reference evidence="4 5" key="1">
    <citation type="submission" date="2017-12" db="EMBL/GenBank/DDBJ databases">
        <title>Taxonomic description and draft genome of Pradoshia cofamensis Gen. nov., sp. nov., a thermotolerant bacillale isolated from anterior gut of earthworm Eisenia fetida.</title>
        <authorList>
            <person name="Saha T."/>
            <person name="Chakraborty R."/>
        </authorList>
    </citation>
    <scope>NUCLEOTIDE SEQUENCE [LARGE SCALE GENOMIC DNA]</scope>
    <source>
        <strain evidence="4 5">EAG3</strain>
    </source>
</reference>
<comment type="caution">
    <text evidence="4">The sequence shown here is derived from an EMBL/GenBank/DDBJ whole genome shotgun (WGS) entry which is preliminary data.</text>
</comment>
<evidence type="ECO:0000256" key="2">
    <source>
        <dbReference type="ARBA" id="ARBA00022679"/>
    </source>
</evidence>
<organism evidence="4 5">
    <name type="scientific">Pradoshia eiseniae</name>
    <dbReference type="NCBI Taxonomy" id="2064768"/>
    <lineage>
        <taxon>Bacteria</taxon>
        <taxon>Bacillati</taxon>
        <taxon>Bacillota</taxon>
        <taxon>Bacilli</taxon>
        <taxon>Bacillales</taxon>
        <taxon>Bacillaceae</taxon>
        <taxon>Pradoshia</taxon>
    </lineage>
</organism>
<dbReference type="GO" id="GO:0019878">
    <property type="term" value="P:lysine biosynthetic process via aminoadipic acid"/>
    <property type="evidence" value="ECO:0007669"/>
    <property type="project" value="TreeGrafter"/>
</dbReference>
<dbReference type="Pfam" id="PF01648">
    <property type="entry name" value="ACPS"/>
    <property type="match status" value="1"/>
</dbReference>
<dbReference type="Gene3D" id="3.90.470.20">
    <property type="entry name" value="4'-phosphopantetheinyl transferase domain"/>
    <property type="match status" value="2"/>
</dbReference>
<evidence type="ECO:0000259" key="3">
    <source>
        <dbReference type="Pfam" id="PF01648"/>
    </source>
</evidence>
<dbReference type="InterPro" id="IPR037143">
    <property type="entry name" value="4-PPantetheinyl_Trfase_dom_sf"/>
</dbReference>
<dbReference type="Proteomes" id="UP000239663">
    <property type="component" value="Unassembled WGS sequence"/>
</dbReference>
<evidence type="ECO:0000256" key="1">
    <source>
        <dbReference type="ARBA" id="ARBA00010990"/>
    </source>
</evidence>
<dbReference type="SUPFAM" id="SSF56214">
    <property type="entry name" value="4'-phosphopantetheinyl transferase"/>
    <property type="match status" value="2"/>
</dbReference>
<feature type="domain" description="4'-phosphopantetheinyl transferase" evidence="3">
    <location>
        <begin position="102"/>
        <end position="168"/>
    </location>
</feature>
<protein>
    <recommendedName>
        <fullName evidence="3">4'-phosphopantetheinyl transferase domain-containing protein</fullName>
    </recommendedName>
</protein>
<dbReference type="RefSeq" id="WP_104848274.1">
    <property type="nucleotide sequence ID" value="NZ_PKOZ01000001.1"/>
</dbReference>
<gene>
    <name evidence="4" type="ORF">CYL18_04720</name>
</gene>
<accession>A0A2S7N560</accession>
<sequence length="223" mass="25876">MTSVHITRIPQMDAGWLPELIPFLNGRVKDKIRRMRRREDQLRSAAVHAIAQMMLAKQLNVHIADLHYTVNEYGKYGLAGNQLYFNLSHAGCYVACAISHCPVGIDLEERTKREFNLFSSIWSEIEKNQYDLQDRDCFYWLWTAKESYIKYLGIGLYAPMKQITVLGDGSVIDEGRKAKAVIEHLALDQNYTFAVCSEQKINHINVIELDTIRTFYQRNDRLE</sequence>
<dbReference type="InterPro" id="IPR050559">
    <property type="entry name" value="P-Pant_transferase_sf"/>
</dbReference>
<name>A0A2S7N560_9BACI</name>
<dbReference type="InterPro" id="IPR008278">
    <property type="entry name" value="4-PPantetheinyl_Trfase_dom"/>
</dbReference>
<dbReference type="PANTHER" id="PTHR12215:SF15">
    <property type="entry name" value="4'-PHOSPHOPANTETHEINYL TRANSFERASE SUPERFAMILY-RELATED"/>
    <property type="match status" value="1"/>
</dbReference>
<proteinExistence type="inferred from homology"/>